<name>A0A0E9QY32_ANGAN</name>
<sequence>MCGLWVSKSNVPNAIHSILQTSLFCLLHGNVFY</sequence>
<dbReference type="EMBL" id="GBXM01087200">
    <property type="protein sequence ID" value="JAH21377.1"/>
    <property type="molecule type" value="Transcribed_RNA"/>
</dbReference>
<accession>A0A0E9QY32</accession>
<organism evidence="1">
    <name type="scientific">Anguilla anguilla</name>
    <name type="common">European freshwater eel</name>
    <name type="synonym">Muraena anguilla</name>
    <dbReference type="NCBI Taxonomy" id="7936"/>
    <lineage>
        <taxon>Eukaryota</taxon>
        <taxon>Metazoa</taxon>
        <taxon>Chordata</taxon>
        <taxon>Craniata</taxon>
        <taxon>Vertebrata</taxon>
        <taxon>Euteleostomi</taxon>
        <taxon>Actinopterygii</taxon>
        <taxon>Neopterygii</taxon>
        <taxon>Teleostei</taxon>
        <taxon>Anguilliformes</taxon>
        <taxon>Anguillidae</taxon>
        <taxon>Anguilla</taxon>
    </lineage>
</organism>
<dbReference type="AlphaFoldDB" id="A0A0E9QY32"/>
<evidence type="ECO:0000313" key="1">
    <source>
        <dbReference type="EMBL" id="JAH21377.1"/>
    </source>
</evidence>
<protein>
    <submittedName>
        <fullName evidence="1">Uncharacterized protein</fullName>
    </submittedName>
</protein>
<proteinExistence type="predicted"/>
<reference evidence="1" key="1">
    <citation type="submission" date="2014-11" db="EMBL/GenBank/DDBJ databases">
        <authorList>
            <person name="Amaro Gonzalez C."/>
        </authorList>
    </citation>
    <scope>NUCLEOTIDE SEQUENCE</scope>
</reference>
<reference evidence="1" key="2">
    <citation type="journal article" date="2015" name="Fish Shellfish Immunol.">
        <title>Early steps in the European eel (Anguilla anguilla)-Vibrio vulnificus interaction in the gills: Role of the RtxA13 toxin.</title>
        <authorList>
            <person name="Callol A."/>
            <person name="Pajuelo D."/>
            <person name="Ebbesson L."/>
            <person name="Teles M."/>
            <person name="MacKenzie S."/>
            <person name="Amaro C."/>
        </authorList>
    </citation>
    <scope>NUCLEOTIDE SEQUENCE</scope>
</reference>